<dbReference type="GO" id="GO:0016614">
    <property type="term" value="F:oxidoreductase activity, acting on CH-OH group of donors"/>
    <property type="evidence" value="ECO:0007669"/>
    <property type="project" value="InterPro"/>
</dbReference>
<dbReference type="Gene3D" id="3.50.50.60">
    <property type="entry name" value="FAD/NAD(P)-binding domain"/>
    <property type="match status" value="1"/>
</dbReference>
<proteinExistence type="inferred from homology"/>
<accession>A0A9W8TID3</accession>
<feature type="domain" description="Glucose-methanol-choline oxidoreductase N-terminal" evidence="2">
    <location>
        <begin position="26"/>
        <end position="150"/>
    </location>
</feature>
<comment type="caution">
    <text evidence="3">The sequence shown here is derived from an EMBL/GenBank/DDBJ whole genome shotgun (WGS) entry which is preliminary data.</text>
</comment>
<dbReference type="Proteomes" id="UP001148614">
    <property type="component" value="Unassembled WGS sequence"/>
</dbReference>
<evidence type="ECO:0000313" key="4">
    <source>
        <dbReference type="Proteomes" id="UP001148614"/>
    </source>
</evidence>
<dbReference type="AlphaFoldDB" id="A0A9W8TID3"/>
<dbReference type="Pfam" id="PF00732">
    <property type="entry name" value="GMC_oxred_N"/>
    <property type="match status" value="1"/>
</dbReference>
<protein>
    <recommendedName>
        <fullName evidence="2">Glucose-methanol-choline oxidoreductase N-terminal domain-containing protein</fullName>
    </recommendedName>
</protein>
<evidence type="ECO:0000313" key="3">
    <source>
        <dbReference type="EMBL" id="KAJ3559568.1"/>
    </source>
</evidence>
<reference evidence="3" key="1">
    <citation type="submission" date="2022-07" db="EMBL/GenBank/DDBJ databases">
        <title>Genome Sequence of Xylaria arbuscula.</title>
        <authorList>
            <person name="Buettner E."/>
        </authorList>
    </citation>
    <scope>NUCLEOTIDE SEQUENCE</scope>
    <source>
        <strain evidence="3">VT107</strain>
    </source>
</reference>
<dbReference type="InterPro" id="IPR012132">
    <property type="entry name" value="GMC_OxRdtase"/>
</dbReference>
<dbReference type="SUPFAM" id="SSF51905">
    <property type="entry name" value="FAD/NAD(P)-binding domain"/>
    <property type="match status" value="1"/>
</dbReference>
<dbReference type="InterPro" id="IPR036188">
    <property type="entry name" value="FAD/NAD-bd_sf"/>
</dbReference>
<evidence type="ECO:0000259" key="2">
    <source>
        <dbReference type="Pfam" id="PF00732"/>
    </source>
</evidence>
<dbReference type="EMBL" id="JANPWZ010002363">
    <property type="protein sequence ID" value="KAJ3559568.1"/>
    <property type="molecule type" value="Genomic_DNA"/>
</dbReference>
<comment type="similarity">
    <text evidence="1">Belongs to the GMC oxidoreductase family.</text>
</comment>
<dbReference type="PANTHER" id="PTHR11552:SF78">
    <property type="entry name" value="GLUCOSE-METHANOL-CHOLINE OXIDOREDUCTASE N-TERMINAL DOMAIN-CONTAINING PROTEIN"/>
    <property type="match status" value="1"/>
</dbReference>
<dbReference type="GO" id="GO:0050660">
    <property type="term" value="F:flavin adenine dinucleotide binding"/>
    <property type="evidence" value="ECO:0007669"/>
    <property type="project" value="InterPro"/>
</dbReference>
<evidence type="ECO:0000256" key="1">
    <source>
        <dbReference type="ARBA" id="ARBA00010790"/>
    </source>
</evidence>
<keyword evidence="4" id="KW-1185">Reference proteome</keyword>
<gene>
    <name evidence="3" type="ORF">NPX13_g9513</name>
</gene>
<dbReference type="InterPro" id="IPR000172">
    <property type="entry name" value="GMC_OxRdtase_N"/>
</dbReference>
<name>A0A9W8TID3_9PEZI</name>
<sequence length="160" mass="17253">MLCQTYRPFATMGIYNKLDENLGEVDVIIAGGGTAGCIVAARLADADPDLSILVIEGGQNNHNNPAVVTPAMFLSHLAPDSTTALFYKARKSDQLAGREVIVPCGGTLGGGSSINFMMYTRAQRDDFDAWKTPGWASDELWPFLKKVVQCLVSTLLVLDE</sequence>
<dbReference type="VEuPathDB" id="FungiDB:F4678DRAFT_442928"/>
<dbReference type="PANTHER" id="PTHR11552">
    <property type="entry name" value="GLUCOSE-METHANOL-CHOLINE GMC OXIDOREDUCTASE"/>
    <property type="match status" value="1"/>
</dbReference>
<organism evidence="3 4">
    <name type="scientific">Xylaria arbuscula</name>
    <dbReference type="NCBI Taxonomy" id="114810"/>
    <lineage>
        <taxon>Eukaryota</taxon>
        <taxon>Fungi</taxon>
        <taxon>Dikarya</taxon>
        <taxon>Ascomycota</taxon>
        <taxon>Pezizomycotina</taxon>
        <taxon>Sordariomycetes</taxon>
        <taxon>Xylariomycetidae</taxon>
        <taxon>Xylariales</taxon>
        <taxon>Xylariaceae</taxon>
        <taxon>Xylaria</taxon>
    </lineage>
</organism>